<dbReference type="Pfam" id="PF04957">
    <property type="entry name" value="RMF"/>
    <property type="match status" value="1"/>
</dbReference>
<dbReference type="InterPro" id="IPR023200">
    <property type="entry name" value="RMF_sf"/>
</dbReference>
<evidence type="ECO:0000256" key="2">
    <source>
        <dbReference type="ARBA" id="ARBA00022845"/>
    </source>
</evidence>
<dbReference type="NCBIfam" id="NF041886">
    <property type="entry name" value="Rmf_CrpP_fam"/>
    <property type="match status" value="1"/>
</dbReference>
<comment type="caution">
    <text evidence="3">The sequence shown here is derived from an EMBL/GenBank/DDBJ whole genome shotgun (WGS) entry which is preliminary data.</text>
</comment>
<dbReference type="Gene3D" id="1.10.10.620">
    <property type="entry name" value="ribosome modulation factor like domain"/>
    <property type="match status" value="1"/>
</dbReference>
<proteinExistence type="predicted"/>
<dbReference type="RefSeq" id="WP_344122362.1">
    <property type="nucleotide sequence ID" value="NZ_BAAABW010000028.1"/>
</dbReference>
<accession>A0ABN0XSJ8</accession>
<keyword evidence="4" id="KW-1185">Reference proteome</keyword>
<protein>
    <submittedName>
        <fullName evidence="3">Uncharacterized protein</fullName>
    </submittedName>
</protein>
<organism evidence="3 4">
    <name type="scientific">Streptomyces blastmyceticus</name>
    <dbReference type="NCBI Taxonomy" id="68180"/>
    <lineage>
        <taxon>Bacteria</taxon>
        <taxon>Bacillati</taxon>
        <taxon>Actinomycetota</taxon>
        <taxon>Actinomycetes</taxon>
        <taxon>Kitasatosporales</taxon>
        <taxon>Streptomycetaceae</taxon>
        <taxon>Streptomyces</taxon>
    </lineage>
</organism>
<sequence length="56" mass="6072">MGSRGELVRAINAGAQAGRDRVSVTACPYPRGDLRRSAWIRGYAKARPLPDEDTAD</sequence>
<evidence type="ECO:0000313" key="3">
    <source>
        <dbReference type="EMBL" id="GAA0371750.1"/>
    </source>
</evidence>
<dbReference type="EMBL" id="BAAABW010000028">
    <property type="protein sequence ID" value="GAA0371750.1"/>
    <property type="molecule type" value="Genomic_DNA"/>
</dbReference>
<gene>
    <name evidence="3" type="ORF">GCM10010319_57260</name>
</gene>
<keyword evidence="1" id="KW-0963">Cytoplasm</keyword>
<name>A0ABN0XSJ8_9ACTN</name>
<dbReference type="InterPro" id="IPR007040">
    <property type="entry name" value="Ribosome_modulation_factor"/>
</dbReference>
<dbReference type="Proteomes" id="UP001500063">
    <property type="component" value="Unassembled WGS sequence"/>
</dbReference>
<evidence type="ECO:0000256" key="1">
    <source>
        <dbReference type="ARBA" id="ARBA00022490"/>
    </source>
</evidence>
<reference evidence="3 4" key="1">
    <citation type="journal article" date="2019" name="Int. J. Syst. Evol. Microbiol.">
        <title>The Global Catalogue of Microorganisms (GCM) 10K type strain sequencing project: providing services to taxonomists for standard genome sequencing and annotation.</title>
        <authorList>
            <consortium name="The Broad Institute Genomics Platform"/>
            <consortium name="The Broad Institute Genome Sequencing Center for Infectious Disease"/>
            <person name="Wu L."/>
            <person name="Ma J."/>
        </authorList>
    </citation>
    <scope>NUCLEOTIDE SEQUENCE [LARGE SCALE GENOMIC DNA]</scope>
    <source>
        <strain evidence="3 4">JCM 4565</strain>
    </source>
</reference>
<dbReference type="NCBIfam" id="NF041887">
    <property type="entry name" value="Rmf_like_phage"/>
    <property type="match status" value="1"/>
</dbReference>
<keyword evidence="2" id="KW-0810">Translation regulation</keyword>
<evidence type="ECO:0000313" key="4">
    <source>
        <dbReference type="Proteomes" id="UP001500063"/>
    </source>
</evidence>